<sequence>MATTQKPPSSSNITSLDRAVLSSEVTNILQKGQKFCYQLSTCPQQLLAMVKKVDLRQLMVTCCSPLVEQASRTVTKRSCSFGVSLRSSTAVMSSAEAGANRLGAQSLRRNQRLHASSTAMVPLRTLGHPGHNVNSGAGAGRASTHIPIYT</sequence>
<gene>
    <name evidence="1" type="ORF">HPB50_021845</name>
</gene>
<name>A0ACB7TLT0_HYAAI</name>
<reference evidence="1" key="1">
    <citation type="submission" date="2020-05" db="EMBL/GenBank/DDBJ databases">
        <title>Large-scale comparative analyses of tick genomes elucidate their genetic diversity and vector capacities.</title>
        <authorList>
            <person name="Jia N."/>
            <person name="Wang J."/>
            <person name="Shi W."/>
            <person name="Du L."/>
            <person name="Sun Y."/>
            <person name="Zhan W."/>
            <person name="Jiang J."/>
            <person name="Wang Q."/>
            <person name="Zhang B."/>
            <person name="Ji P."/>
            <person name="Sakyi L.B."/>
            <person name="Cui X."/>
            <person name="Yuan T."/>
            <person name="Jiang B."/>
            <person name="Yang W."/>
            <person name="Lam T.T.-Y."/>
            <person name="Chang Q."/>
            <person name="Ding S."/>
            <person name="Wang X."/>
            <person name="Zhu J."/>
            <person name="Ruan X."/>
            <person name="Zhao L."/>
            <person name="Wei J."/>
            <person name="Que T."/>
            <person name="Du C."/>
            <person name="Cheng J."/>
            <person name="Dai P."/>
            <person name="Han X."/>
            <person name="Huang E."/>
            <person name="Gao Y."/>
            <person name="Liu J."/>
            <person name="Shao H."/>
            <person name="Ye R."/>
            <person name="Li L."/>
            <person name="Wei W."/>
            <person name="Wang X."/>
            <person name="Wang C."/>
            <person name="Yang T."/>
            <person name="Huo Q."/>
            <person name="Li W."/>
            <person name="Guo W."/>
            <person name="Chen H."/>
            <person name="Zhou L."/>
            <person name="Ni X."/>
            <person name="Tian J."/>
            <person name="Zhou Y."/>
            <person name="Sheng Y."/>
            <person name="Liu T."/>
            <person name="Pan Y."/>
            <person name="Xia L."/>
            <person name="Li J."/>
            <person name="Zhao F."/>
            <person name="Cao W."/>
        </authorList>
    </citation>
    <scope>NUCLEOTIDE SEQUENCE</scope>
    <source>
        <strain evidence="1">Hyas-2018</strain>
    </source>
</reference>
<proteinExistence type="predicted"/>
<dbReference type="EMBL" id="CM023481">
    <property type="protein sequence ID" value="KAH6947860.1"/>
    <property type="molecule type" value="Genomic_DNA"/>
</dbReference>
<keyword evidence="2" id="KW-1185">Reference proteome</keyword>
<accession>A0ACB7TLT0</accession>
<comment type="caution">
    <text evidence="1">The sequence shown here is derived from an EMBL/GenBank/DDBJ whole genome shotgun (WGS) entry which is preliminary data.</text>
</comment>
<dbReference type="Proteomes" id="UP000821845">
    <property type="component" value="Chromosome 1"/>
</dbReference>
<evidence type="ECO:0000313" key="1">
    <source>
        <dbReference type="EMBL" id="KAH6947860.1"/>
    </source>
</evidence>
<protein>
    <submittedName>
        <fullName evidence="1">Uncharacterized protein</fullName>
    </submittedName>
</protein>
<evidence type="ECO:0000313" key="2">
    <source>
        <dbReference type="Proteomes" id="UP000821845"/>
    </source>
</evidence>
<organism evidence="1 2">
    <name type="scientific">Hyalomma asiaticum</name>
    <name type="common">Tick</name>
    <dbReference type="NCBI Taxonomy" id="266040"/>
    <lineage>
        <taxon>Eukaryota</taxon>
        <taxon>Metazoa</taxon>
        <taxon>Ecdysozoa</taxon>
        <taxon>Arthropoda</taxon>
        <taxon>Chelicerata</taxon>
        <taxon>Arachnida</taxon>
        <taxon>Acari</taxon>
        <taxon>Parasitiformes</taxon>
        <taxon>Ixodida</taxon>
        <taxon>Ixodoidea</taxon>
        <taxon>Ixodidae</taxon>
        <taxon>Hyalomminae</taxon>
        <taxon>Hyalomma</taxon>
    </lineage>
</organism>